<name>A0A0F9TLI8_9ZZZZ</name>
<gene>
    <name evidence="2" type="ORF">LCGC14_0714830</name>
</gene>
<organism evidence="2">
    <name type="scientific">marine sediment metagenome</name>
    <dbReference type="NCBI Taxonomy" id="412755"/>
    <lineage>
        <taxon>unclassified sequences</taxon>
        <taxon>metagenomes</taxon>
        <taxon>ecological metagenomes</taxon>
    </lineage>
</organism>
<evidence type="ECO:0000313" key="2">
    <source>
        <dbReference type="EMBL" id="KKN42283.1"/>
    </source>
</evidence>
<keyword evidence="1" id="KW-0812">Transmembrane</keyword>
<sequence>MAYTMFNQIADAFITLFDSSGINAGLMITLIVIAVIVILLLVAKAGKFGIAMVLAPLIITIAISPSIIAIPRWVAITVWLVLGFLFAAIFWAIMR</sequence>
<feature type="transmembrane region" description="Helical" evidence="1">
    <location>
        <begin position="50"/>
        <end position="70"/>
    </location>
</feature>
<accession>A0A0F9TLI8</accession>
<feature type="transmembrane region" description="Helical" evidence="1">
    <location>
        <begin position="20"/>
        <end position="43"/>
    </location>
</feature>
<dbReference type="EMBL" id="LAZR01001591">
    <property type="protein sequence ID" value="KKN42283.1"/>
    <property type="molecule type" value="Genomic_DNA"/>
</dbReference>
<feature type="transmembrane region" description="Helical" evidence="1">
    <location>
        <begin position="76"/>
        <end position="94"/>
    </location>
</feature>
<keyword evidence="1" id="KW-0472">Membrane</keyword>
<reference evidence="2" key="1">
    <citation type="journal article" date="2015" name="Nature">
        <title>Complex archaea that bridge the gap between prokaryotes and eukaryotes.</title>
        <authorList>
            <person name="Spang A."/>
            <person name="Saw J.H."/>
            <person name="Jorgensen S.L."/>
            <person name="Zaremba-Niedzwiedzka K."/>
            <person name="Martijn J."/>
            <person name="Lind A.E."/>
            <person name="van Eijk R."/>
            <person name="Schleper C."/>
            <person name="Guy L."/>
            <person name="Ettema T.J."/>
        </authorList>
    </citation>
    <scope>NUCLEOTIDE SEQUENCE</scope>
</reference>
<proteinExistence type="predicted"/>
<comment type="caution">
    <text evidence="2">The sequence shown here is derived from an EMBL/GenBank/DDBJ whole genome shotgun (WGS) entry which is preliminary data.</text>
</comment>
<evidence type="ECO:0000256" key="1">
    <source>
        <dbReference type="SAM" id="Phobius"/>
    </source>
</evidence>
<dbReference type="AlphaFoldDB" id="A0A0F9TLI8"/>
<protein>
    <submittedName>
        <fullName evidence="2">Uncharacterized protein</fullName>
    </submittedName>
</protein>
<keyword evidence="1" id="KW-1133">Transmembrane helix</keyword>